<keyword evidence="2 4" id="KW-0238">DNA-binding</keyword>
<dbReference type="GO" id="GO:0003677">
    <property type="term" value="F:DNA binding"/>
    <property type="evidence" value="ECO:0007669"/>
    <property type="project" value="UniProtKB-UniRule"/>
</dbReference>
<dbReference type="Pfam" id="PF00440">
    <property type="entry name" value="TetR_N"/>
    <property type="match status" value="1"/>
</dbReference>
<dbReference type="SUPFAM" id="SSF46689">
    <property type="entry name" value="Homeodomain-like"/>
    <property type="match status" value="1"/>
</dbReference>
<dbReference type="GeneID" id="62696617"/>
<keyword evidence="3" id="KW-0804">Transcription</keyword>
<dbReference type="Gene3D" id="1.10.10.60">
    <property type="entry name" value="Homeodomain-like"/>
    <property type="match status" value="1"/>
</dbReference>
<keyword evidence="1" id="KW-0805">Transcription regulation</keyword>
<evidence type="ECO:0000256" key="1">
    <source>
        <dbReference type="ARBA" id="ARBA00023015"/>
    </source>
</evidence>
<evidence type="ECO:0000256" key="3">
    <source>
        <dbReference type="ARBA" id="ARBA00023163"/>
    </source>
</evidence>
<evidence type="ECO:0000259" key="5">
    <source>
        <dbReference type="PROSITE" id="PS50977"/>
    </source>
</evidence>
<dbReference type="EMBL" id="CP036170">
    <property type="protein sequence ID" value="QBF75011.1"/>
    <property type="molecule type" value="Genomic_DNA"/>
</dbReference>
<dbReference type="OrthoDB" id="9814703at2"/>
<dbReference type="PANTHER" id="PTHR47506">
    <property type="entry name" value="TRANSCRIPTIONAL REGULATORY PROTEIN"/>
    <property type="match status" value="1"/>
</dbReference>
<keyword evidence="7" id="KW-1185">Reference proteome</keyword>
<evidence type="ECO:0000313" key="7">
    <source>
        <dbReference type="Proteomes" id="UP000289664"/>
    </source>
</evidence>
<name>A0A494WSC8_CLOS5</name>
<dbReference type="InterPro" id="IPR036271">
    <property type="entry name" value="Tet_transcr_reg_TetR-rel_C_sf"/>
</dbReference>
<evidence type="ECO:0000256" key="2">
    <source>
        <dbReference type="ARBA" id="ARBA00023125"/>
    </source>
</evidence>
<sequence length="195" mass="22964">MNRKGMETRQHIKTKACQLFAKKGFKEVTMKDICDSTGLSRGGLYCHYDSTARIFDEILNDFMDNQDEEFRSKMLEGLSAVEILDDVLDRYREEMIDGEASLSVAIFEYFSGRGNACEENPLYQQYLFSRRMWEELIQYGIDRKEFYQVDKTAVFDLIVFSYQGVRMYSRIMTITEDIPLRITSQIRKILVRREG</sequence>
<gene>
    <name evidence="6" type="primary">yfiR</name>
    <name evidence="6" type="ORF">HDCHBGLK_02419</name>
</gene>
<dbReference type="PANTHER" id="PTHR47506:SF1">
    <property type="entry name" value="HTH-TYPE TRANSCRIPTIONAL REGULATOR YJDC"/>
    <property type="match status" value="1"/>
</dbReference>
<proteinExistence type="predicted"/>
<evidence type="ECO:0000256" key="4">
    <source>
        <dbReference type="PROSITE-ProRule" id="PRU00335"/>
    </source>
</evidence>
<dbReference type="InterPro" id="IPR009057">
    <property type="entry name" value="Homeodomain-like_sf"/>
</dbReference>
<organism evidence="6 7">
    <name type="scientific">Clostridium scindens (strain ATCC 35704 / DSM 5676 / VPI 13733 / 19)</name>
    <dbReference type="NCBI Taxonomy" id="411468"/>
    <lineage>
        <taxon>Bacteria</taxon>
        <taxon>Bacillati</taxon>
        <taxon>Bacillota</taxon>
        <taxon>Clostridia</taxon>
        <taxon>Lachnospirales</taxon>
        <taxon>Lachnospiraceae</taxon>
    </lineage>
</organism>
<evidence type="ECO:0000313" key="6">
    <source>
        <dbReference type="EMBL" id="QBF75011.1"/>
    </source>
</evidence>
<reference evidence="6 7" key="1">
    <citation type="journal article" date="2019" name="Appl. Environ. Microbiol.">
        <title>Clostridium scindens ATCC 35704: integration of nutritional requirements, the complete genome sequence, and global transcriptional responses to bile acids.</title>
        <authorList>
            <person name="Devendran S."/>
            <person name="Shrestha R."/>
            <person name="Alves J.M.P."/>
            <person name="Wolf P.G."/>
            <person name="Ly L."/>
            <person name="Hernandez A.G."/>
            <person name="Mendez-Garcia C."/>
            <person name="Inboden A."/>
            <person name="Wiley J."/>
            <person name="Paul O."/>
            <person name="Allen A."/>
            <person name="Springer E."/>
            <person name="Wright C.L."/>
            <person name="Fields C.J."/>
            <person name="Daniel S.L."/>
            <person name="Ridlon J.M."/>
        </authorList>
    </citation>
    <scope>NUCLEOTIDE SEQUENCE [LARGE SCALE GENOMIC DNA]</scope>
    <source>
        <strain evidence="6 7">ATCC 35704</strain>
    </source>
</reference>
<dbReference type="SUPFAM" id="SSF48498">
    <property type="entry name" value="Tetracyclin repressor-like, C-terminal domain"/>
    <property type="match status" value="1"/>
</dbReference>
<protein>
    <submittedName>
        <fullName evidence="6">Putative HTH-type transcriptional regulator YfiR</fullName>
    </submittedName>
</protein>
<dbReference type="RefSeq" id="WP_009249385.1">
    <property type="nucleotide sequence ID" value="NZ_CP036170.1"/>
</dbReference>
<dbReference type="InterPro" id="IPR001647">
    <property type="entry name" value="HTH_TetR"/>
</dbReference>
<dbReference type="KEGG" id="csci:HDCHBGLK_02419"/>
<feature type="DNA-binding region" description="H-T-H motif" evidence="4">
    <location>
        <begin position="29"/>
        <end position="48"/>
    </location>
</feature>
<feature type="domain" description="HTH tetR-type" evidence="5">
    <location>
        <begin position="6"/>
        <end position="66"/>
    </location>
</feature>
<accession>A0A494WSC8</accession>
<dbReference type="PROSITE" id="PS50977">
    <property type="entry name" value="HTH_TETR_2"/>
    <property type="match status" value="1"/>
</dbReference>
<dbReference type="Proteomes" id="UP000289664">
    <property type="component" value="Chromosome"/>
</dbReference>
<dbReference type="AlphaFoldDB" id="A0A494WSC8"/>
<dbReference type="Gene3D" id="1.10.357.10">
    <property type="entry name" value="Tetracycline Repressor, domain 2"/>
    <property type="match status" value="1"/>
</dbReference>